<keyword evidence="7" id="KW-1185">Reference proteome</keyword>
<evidence type="ECO:0000256" key="3">
    <source>
        <dbReference type="ARBA" id="ARBA00022777"/>
    </source>
</evidence>
<feature type="domain" description="HipA N-terminal subdomain 1" evidence="5">
    <location>
        <begin position="20"/>
        <end position="120"/>
    </location>
</feature>
<organism evidence="6 7">
    <name type="scientific">Rhodocista pekingensis</name>
    <dbReference type="NCBI Taxonomy" id="201185"/>
    <lineage>
        <taxon>Bacteria</taxon>
        <taxon>Pseudomonadati</taxon>
        <taxon>Pseudomonadota</taxon>
        <taxon>Alphaproteobacteria</taxon>
        <taxon>Rhodospirillales</taxon>
        <taxon>Azospirillaceae</taxon>
        <taxon>Rhodocista</taxon>
    </lineage>
</organism>
<sequence length="411" mass="44281">MRLKPGNPLTVSLRWSAAENLTVGRLAALRGTAILEFAPGFGATGVQIDPLRYPAGPGLHPARTRHFGGLHGVFADSLPDGWGRLLLHRRLARAGIRIDDLDPVDLLALVGAAGRGALVYEPAIAPDDGEDGGFDLDQLAAGAAAILEGRESDLIEILARLGGSSGGARPKVHVGFDGTGRIVCGEGDLPGEAEPWIVKFRAAEDPEDIGPIEMVYAEMATAAGLEMAECRLIPAERGPGYFATRRFDRVAGGGRLHMLSLCAALEAPYGVTAASYDTFLRATLALTRSAADVAMAFRRMVFNVLAHNRDDHIRQHSYLMDRHGRWRLAPAYDLTFSRGPGGEHYLDVEGEARQPTVENMLTLGRRHGLKDRQMASILDEVRGGVARWSGLAGVYGVGRDMRTEIQRVLSR</sequence>
<keyword evidence="3" id="KW-0418">Kinase</keyword>
<evidence type="ECO:0000259" key="5">
    <source>
        <dbReference type="Pfam" id="PF13657"/>
    </source>
</evidence>
<dbReference type="RefSeq" id="WP_377359782.1">
    <property type="nucleotide sequence ID" value="NZ_JBHTCM010000013.1"/>
</dbReference>
<evidence type="ECO:0000313" key="7">
    <source>
        <dbReference type="Proteomes" id="UP001596456"/>
    </source>
</evidence>
<dbReference type="InterPro" id="IPR052028">
    <property type="entry name" value="HipA_Ser/Thr_kinase"/>
</dbReference>
<protein>
    <submittedName>
        <fullName evidence="6">Type II toxin-antitoxin system HipA family toxin</fullName>
    </submittedName>
</protein>
<evidence type="ECO:0000256" key="1">
    <source>
        <dbReference type="ARBA" id="ARBA00010164"/>
    </source>
</evidence>
<dbReference type="PANTHER" id="PTHR37419:SF8">
    <property type="entry name" value="TOXIN YJJJ"/>
    <property type="match status" value="1"/>
</dbReference>
<proteinExistence type="inferred from homology"/>
<comment type="similarity">
    <text evidence="1">Belongs to the HipA Ser/Thr kinase family.</text>
</comment>
<keyword evidence="2" id="KW-0808">Transferase</keyword>
<dbReference type="Pfam" id="PF13657">
    <property type="entry name" value="Couple_hipA"/>
    <property type="match status" value="1"/>
</dbReference>
<name>A0ABW2KXN5_9PROT</name>
<evidence type="ECO:0000313" key="6">
    <source>
        <dbReference type="EMBL" id="MFC7334209.1"/>
    </source>
</evidence>
<comment type="caution">
    <text evidence="6">The sequence shown here is derived from an EMBL/GenBank/DDBJ whole genome shotgun (WGS) entry which is preliminary data.</text>
</comment>
<dbReference type="EMBL" id="JBHTCM010000013">
    <property type="protein sequence ID" value="MFC7334209.1"/>
    <property type="molecule type" value="Genomic_DNA"/>
</dbReference>
<dbReference type="Pfam" id="PF07804">
    <property type="entry name" value="HipA_C"/>
    <property type="match status" value="1"/>
</dbReference>
<dbReference type="PANTHER" id="PTHR37419">
    <property type="entry name" value="SERINE/THREONINE-PROTEIN KINASE TOXIN HIPA"/>
    <property type="match status" value="1"/>
</dbReference>
<evidence type="ECO:0000256" key="2">
    <source>
        <dbReference type="ARBA" id="ARBA00022679"/>
    </source>
</evidence>
<accession>A0ABW2KXN5</accession>
<dbReference type="InterPro" id="IPR017508">
    <property type="entry name" value="HipA_N1"/>
</dbReference>
<dbReference type="InterPro" id="IPR012893">
    <property type="entry name" value="HipA-like_C"/>
</dbReference>
<reference evidence="7" key="1">
    <citation type="journal article" date="2019" name="Int. J. Syst. Evol. Microbiol.">
        <title>The Global Catalogue of Microorganisms (GCM) 10K type strain sequencing project: providing services to taxonomists for standard genome sequencing and annotation.</title>
        <authorList>
            <consortium name="The Broad Institute Genomics Platform"/>
            <consortium name="The Broad Institute Genome Sequencing Center for Infectious Disease"/>
            <person name="Wu L."/>
            <person name="Ma J."/>
        </authorList>
    </citation>
    <scope>NUCLEOTIDE SEQUENCE [LARGE SCALE GENOMIC DNA]</scope>
    <source>
        <strain evidence="7">CGMCC 1.16275</strain>
    </source>
</reference>
<evidence type="ECO:0000259" key="4">
    <source>
        <dbReference type="Pfam" id="PF07804"/>
    </source>
</evidence>
<dbReference type="Proteomes" id="UP001596456">
    <property type="component" value="Unassembled WGS sequence"/>
</dbReference>
<feature type="domain" description="HipA-like C-terminal" evidence="4">
    <location>
        <begin position="164"/>
        <end position="385"/>
    </location>
</feature>
<gene>
    <name evidence="6" type="ORF">ACFQPS_13655</name>
</gene>